<dbReference type="EMBL" id="CVRI01000024">
    <property type="protein sequence ID" value="CRK92265.1"/>
    <property type="molecule type" value="Genomic_DNA"/>
</dbReference>
<name>A0A1J1I1L4_9DIPT</name>
<keyword evidence="2" id="KW-1185">Reference proteome</keyword>
<organism evidence="1 2">
    <name type="scientific">Clunio marinus</name>
    <dbReference type="NCBI Taxonomy" id="568069"/>
    <lineage>
        <taxon>Eukaryota</taxon>
        <taxon>Metazoa</taxon>
        <taxon>Ecdysozoa</taxon>
        <taxon>Arthropoda</taxon>
        <taxon>Hexapoda</taxon>
        <taxon>Insecta</taxon>
        <taxon>Pterygota</taxon>
        <taxon>Neoptera</taxon>
        <taxon>Endopterygota</taxon>
        <taxon>Diptera</taxon>
        <taxon>Nematocera</taxon>
        <taxon>Chironomoidea</taxon>
        <taxon>Chironomidae</taxon>
        <taxon>Clunio</taxon>
    </lineage>
</organism>
<proteinExistence type="predicted"/>
<accession>A0A1J1I1L4</accession>
<evidence type="ECO:0000313" key="1">
    <source>
        <dbReference type="EMBL" id="CRK92265.1"/>
    </source>
</evidence>
<protein>
    <submittedName>
        <fullName evidence="1">CLUMA_CG005772, isoform A</fullName>
    </submittedName>
</protein>
<evidence type="ECO:0000313" key="2">
    <source>
        <dbReference type="Proteomes" id="UP000183832"/>
    </source>
</evidence>
<gene>
    <name evidence="1" type="ORF">CLUMA_CG005772</name>
</gene>
<dbReference type="Proteomes" id="UP000183832">
    <property type="component" value="Unassembled WGS sequence"/>
</dbReference>
<sequence length="25" mass="2949">MGEEKNKKAARKVMTFDLLVKRVKK</sequence>
<reference evidence="1 2" key="1">
    <citation type="submission" date="2015-04" db="EMBL/GenBank/DDBJ databases">
        <authorList>
            <person name="Syromyatnikov M.Y."/>
            <person name="Popov V.N."/>
        </authorList>
    </citation>
    <scope>NUCLEOTIDE SEQUENCE [LARGE SCALE GENOMIC DNA]</scope>
</reference>
<dbReference type="AlphaFoldDB" id="A0A1J1I1L4"/>